<comment type="caution">
    <text evidence="3">The sequence shown here is derived from an EMBL/GenBank/DDBJ whole genome shotgun (WGS) entry which is preliminary data.</text>
</comment>
<dbReference type="PANTHER" id="PTHR33824:SF7">
    <property type="entry name" value="POLYKETIDE CYCLASE_DEHYDRASE AND LIPID TRANSPORT SUPERFAMILY PROTEIN"/>
    <property type="match status" value="1"/>
</dbReference>
<proteinExistence type="predicted"/>
<organism evidence="3 4">
    <name type="scientific">Streptomyces naganishii JCM 4654</name>
    <dbReference type="NCBI Taxonomy" id="1306179"/>
    <lineage>
        <taxon>Bacteria</taxon>
        <taxon>Bacillati</taxon>
        <taxon>Actinomycetota</taxon>
        <taxon>Actinomycetes</taxon>
        <taxon>Kitasatosporales</taxon>
        <taxon>Streptomycetaceae</taxon>
        <taxon>Streptomyces</taxon>
    </lineage>
</organism>
<name>A0A918Y1J7_9ACTN</name>
<dbReference type="InterPro" id="IPR047137">
    <property type="entry name" value="ORF3"/>
</dbReference>
<reference evidence="3" key="2">
    <citation type="submission" date="2020-09" db="EMBL/GenBank/DDBJ databases">
        <authorList>
            <person name="Sun Q."/>
            <person name="Ohkuma M."/>
        </authorList>
    </citation>
    <scope>NUCLEOTIDE SEQUENCE</scope>
    <source>
        <strain evidence="3">JCM 4654</strain>
    </source>
</reference>
<dbReference type="PANTHER" id="PTHR33824">
    <property type="entry name" value="POLYKETIDE CYCLASE/DEHYDRASE AND LIPID TRANSPORT SUPERFAMILY PROTEIN"/>
    <property type="match status" value="1"/>
</dbReference>
<dbReference type="InterPro" id="IPR023393">
    <property type="entry name" value="START-like_dom_sf"/>
</dbReference>
<reference evidence="3" key="1">
    <citation type="journal article" date="2014" name="Int. J. Syst. Evol. Microbiol.">
        <title>Complete genome sequence of Corynebacterium casei LMG S-19264T (=DSM 44701T), isolated from a smear-ripened cheese.</title>
        <authorList>
            <consortium name="US DOE Joint Genome Institute (JGI-PGF)"/>
            <person name="Walter F."/>
            <person name="Albersmeier A."/>
            <person name="Kalinowski J."/>
            <person name="Ruckert C."/>
        </authorList>
    </citation>
    <scope>NUCLEOTIDE SEQUENCE</scope>
    <source>
        <strain evidence="3">JCM 4654</strain>
    </source>
</reference>
<sequence>MLGEPGAHGELYRSRLCDRLGAAQALKNGAHSEGWVRATRKPGVVCCARFALSLQWLAFHSPPQWGAFMKTDIHSTSRLRRDPLVRGLGWASALLGVPQVVAPAGFARALGVGDAFRHRSATTAVGVRELAAATGLLGRPHPAWLWGRVGGDLMDLTMLTRALKHHNGRGLGRTVAATAAVTAITATDVYAAVTRTRRSAMELTAATTVSRPPDEVYALWKDLERLPDFMAHLEEVRVTGPRTSHWRASAPFGKTVEWDAETTQEVTDRLITWRSVDGADIDNSGEVRFEPAPGGRGTEIRVTLRYDLPGGALGQAAARYFGEEPHQQLDDDLRRFKQIAETGEVVRSEGAPGGKRARGEFPQHPARPLTEGELKEALA</sequence>
<protein>
    <recommendedName>
        <fullName evidence="2">Coenzyme Q-binding protein COQ10 START domain-containing protein</fullName>
    </recommendedName>
</protein>
<accession>A0A918Y1J7</accession>
<gene>
    <name evidence="3" type="ORF">GCM10010508_21970</name>
</gene>
<dbReference type="InterPro" id="IPR005031">
    <property type="entry name" value="COQ10_START"/>
</dbReference>
<dbReference type="AlphaFoldDB" id="A0A918Y1J7"/>
<dbReference type="CDD" id="cd07817">
    <property type="entry name" value="SRPBCC_8"/>
    <property type="match status" value="1"/>
</dbReference>
<evidence type="ECO:0000313" key="4">
    <source>
        <dbReference type="Proteomes" id="UP000608955"/>
    </source>
</evidence>
<dbReference type="Proteomes" id="UP000608955">
    <property type="component" value="Unassembled WGS sequence"/>
</dbReference>
<evidence type="ECO:0000313" key="3">
    <source>
        <dbReference type="EMBL" id="GHD87940.1"/>
    </source>
</evidence>
<dbReference type="Pfam" id="PF03364">
    <property type="entry name" value="Polyketide_cyc"/>
    <property type="match status" value="1"/>
</dbReference>
<dbReference type="Gene3D" id="3.30.530.20">
    <property type="match status" value="1"/>
</dbReference>
<evidence type="ECO:0000259" key="2">
    <source>
        <dbReference type="Pfam" id="PF03364"/>
    </source>
</evidence>
<dbReference type="SUPFAM" id="SSF55961">
    <property type="entry name" value="Bet v1-like"/>
    <property type="match status" value="1"/>
</dbReference>
<feature type="region of interest" description="Disordered" evidence="1">
    <location>
        <begin position="342"/>
        <end position="379"/>
    </location>
</feature>
<dbReference type="EMBL" id="BMVF01000005">
    <property type="protein sequence ID" value="GHD87940.1"/>
    <property type="molecule type" value="Genomic_DNA"/>
</dbReference>
<keyword evidence="4" id="KW-1185">Reference proteome</keyword>
<feature type="domain" description="Coenzyme Q-binding protein COQ10 START" evidence="2">
    <location>
        <begin position="209"/>
        <end position="333"/>
    </location>
</feature>
<evidence type="ECO:0000256" key="1">
    <source>
        <dbReference type="SAM" id="MobiDB-lite"/>
    </source>
</evidence>
<feature type="compositionally biased region" description="Basic and acidic residues" evidence="1">
    <location>
        <begin position="370"/>
        <end position="379"/>
    </location>
</feature>